<evidence type="ECO:0000313" key="3">
    <source>
        <dbReference type="Proteomes" id="UP000050525"/>
    </source>
</evidence>
<proteinExistence type="predicted"/>
<dbReference type="EMBL" id="AKHW03006853">
    <property type="protein sequence ID" value="KYO17990.1"/>
    <property type="molecule type" value="Genomic_DNA"/>
</dbReference>
<organism evidence="2 3">
    <name type="scientific">Alligator mississippiensis</name>
    <name type="common">American alligator</name>
    <dbReference type="NCBI Taxonomy" id="8496"/>
    <lineage>
        <taxon>Eukaryota</taxon>
        <taxon>Metazoa</taxon>
        <taxon>Chordata</taxon>
        <taxon>Craniata</taxon>
        <taxon>Vertebrata</taxon>
        <taxon>Euteleostomi</taxon>
        <taxon>Archelosauria</taxon>
        <taxon>Archosauria</taxon>
        <taxon>Crocodylia</taxon>
        <taxon>Alligatoridae</taxon>
        <taxon>Alligatorinae</taxon>
        <taxon>Alligator</taxon>
    </lineage>
</organism>
<name>A0A151M0I9_ALLMI</name>
<protein>
    <submittedName>
        <fullName evidence="2">Uncharacterized protein</fullName>
    </submittedName>
</protein>
<dbReference type="AlphaFoldDB" id="A0A151M0I9"/>
<keyword evidence="1" id="KW-1133">Transmembrane helix</keyword>
<comment type="caution">
    <text evidence="2">The sequence shown here is derived from an EMBL/GenBank/DDBJ whole genome shotgun (WGS) entry which is preliminary data.</text>
</comment>
<feature type="transmembrane region" description="Helical" evidence="1">
    <location>
        <begin position="140"/>
        <end position="160"/>
    </location>
</feature>
<keyword evidence="1" id="KW-0812">Transmembrane</keyword>
<keyword evidence="1" id="KW-0472">Membrane</keyword>
<sequence>MHAHLDMLGQLVSMGSGFMPKSQQLDISCWATYHTLHQPSILGLATDFYVANEDKDTQDTMNARVLWHHFQTIKHQFGAMPPAPTGGSGLSWASGMDISIWQPLIPEIWVAITIMKPATLSSYHDITNLFRLAKSTVGEVIWVVCLIIQNILANGFIWLFNLQEMVTSFYCIGFPKFGGSTDSSHFHILCLPKDAQVFINHKGYFSIILQDIIDH</sequence>
<dbReference type="Proteomes" id="UP000050525">
    <property type="component" value="Unassembled WGS sequence"/>
</dbReference>
<reference evidence="2 3" key="1">
    <citation type="journal article" date="2012" name="Genome Biol.">
        <title>Sequencing three crocodilian genomes to illuminate the evolution of archosaurs and amniotes.</title>
        <authorList>
            <person name="St John J.A."/>
            <person name="Braun E.L."/>
            <person name="Isberg S.R."/>
            <person name="Miles L.G."/>
            <person name="Chong A.Y."/>
            <person name="Gongora J."/>
            <person name="Dalzell P."/>
            <person name="Moran C."/>
            <person name="Bed'hom B."/>
            <person name="Abzhanov A."/>
            <person name="Burgess S.C."/>
            <person name="Cooksey A.M."/>
            <person name="Castoe T.A."/>
            <person name="Crawford N.G."/>
            <person name="Densmore L.D."/>
            <person name="Drew J.C."/>
            <person name="Edwards S.V."/>
            <person name="Faircloth B.C."/>
            <person name="Fujita M.K."/>
            <person name="Greenwold M.J."/>
            <person name="Hoffmann F.G."/>
            <person name="Howard J.M."/>
            <person name="Iguchi T."/>
            <person name="Janes D.E."/>
            <person name="Khan S.Y."/>
            <person name="Kohno S."/>
            <person name="de Koning A.J."/>
            <person name="Lance S.L."/>
            <person name="McCarthy F.M."/>
            <person name="McCormack J.E."/>
            <person name="Merchant M.E."/>
            <person name="Peterson D.G."/>
            <person name="Pollock D.D."/>
            <person name="Pourmand N."/>
            <person name="Raney B.J."/>
            <person name="Roessler K.A."/>
            <person name="Sanford J.R."/>
            <person name="Sawyer R.H."/>
            <person name="Schmidt C.J."/>
            <person name="Triplett E.W."/>
            <person name="Tuberville T.D."/>
            <person name="Venegas-Anaya M."/>
            <person name="Howard J.T."/>
            <person name="Jarvis E.D."/>
            <person name="Guillette L.J.Jr."/>
            <person name="Glenn T.C."/>
            <person name="Green R.E."/>
            <person name="Ray D.A."/>
        </authorList>
    </citation>
    <scope>NUCLEOTIDE SEQUENCE [LARGE SCALE GENOMIC DNA]</scope>
    <source>
        <strain evidence="2">KSC_2009_1</strain>
    </source>
</reference>
<keyword evidence="3" id="KW-1185">Reference proteome</keyword>
<gene>
    <name evidence="2" type="ORF">Y1Q_0011603</name>
</gene>
<evidence type="ECO:0000256" key="1">
    <source>
        <dbReference type="SAM" id="Phobius"/>
    </source>
</evidence>
<evidence type="ECO:0000313" key="2">
    <source>
        <dbReference type="EMBL" id="KYO17990.1"/>
    </source>
</evidence>
<accession>A0A151M0I9</accession>